<keyword evidence="4 5" id="KW-0472">Membrane</keyword>
<organism evidence="7 8">
    <name type="scientific">Halovivax cerinus</name>
    <dbReference type="NCBI Taxonomy" id="1487865"/>
    <lineage>
        <taxon>Archaea</taxon>
        <taxon>Methanobacteriati</taxon>
        <taxon>Methanobacteriota</taxon>
        <taxon>Stenosarchaea group</taxon>
        <taxon>Halobacteria</taxon>
        <taxon>Halobacteriales</taxon>
        <taxon>Natrialbaceae</taxon>
        <taxon>Halovivax</taxon>
    </lineage>
</organism>
<name>A0ABD5NL21_9EURY</name>
<feature type="transmembrane region" description="Helical" evidence="5">
    <location>
        <begin position="106"/>
        <end position="124"/>
    </location>
</feature>
<feature type="transmembrane region" description="Helical" evidence="5">
    <location>
        <begin position="216"/>
        <end position="236"/>
    </location>
</feature>
<evidence type="ECO:0000313" key="8">
    <source>
        <dbReference type="Proteomes" id="UP001595846"/>
    </source>
</evidence>
<evidence type="ECO:0000313" key="7">
    <source>
        <dbReference type="EMBL" id="MFC3957753.1"/>
    </source>
</evidence>
<feature type="transmembrane region" description="Helical" evidence="5">
    <location>
        <begin position="45"/>
        <end position="62"/>
    </location>
</feature>
<feature type="transmembrane region" description="Helical" evidence="5">
    <location>
        <begin position="6"/>
        <end position="25"/>
    </location>
</feature>
<comment type="caution">
    <text evidence="7">The sequence shown here is derived from an EMBL/GenBank/DDBJ whole genome shotgun (WGS) entry which is preliminary data.</text>
</comment>
<dbReference type="InterPro" id="IPR036938">
    <property type="entry name" value="PAP2/HPO_sf"/>
</dbReference>
<evidence type="ECO:0000256" key="4">
    <source>
        <dbReference type="ARBA" id="ARBA00023136"/>
    </source>
</evidence>
<dbReference type="GO" id="GO:0016020">
    <property type="term" value="C:membrane"/>
    <property type="evidence" value="ECO:0007669"/>
    <property type="project" value="UniProtKB-SubCell"/>
</dbReference>
<proteinExistence type="predicted"/>
<comment type="subcellular location">
    <subcellularLocation>
        <location evidence="1">Membrane</location>
        <topology evidence="1">Multi-pass membrane protein</topology>
    </subcellularLocation>
</comment>
<evidence type="ECO:0000256" key="3">
    <source>
        <dbReference type="ARBA" id="ARBA00022989"/>
    </source>
</evidence>
<dbReference type="PANTHER" id="PTHR31310">
    <property type="match status" value="1"/>
</dbReference>
<evidence type="ECO:0000256" key="5">
    <source>
        <dbReference type="SAM" id="Phobius"/>
    </source>
</evidence>
<reference evidence="7 8" key="1">
    <citation type="journal article" date="2019" name="Int. J. Syst. Evol. Microbiol.">
        <title>The Global Catalogue of Microorganisms (GCM) 10K type strain sequencing project: providing services to taxonomists for standard genome sequencing and annotation.</title>
        <authorList>
            <consortium name="The Broad Institute Genomics Platform"/>
            <consortium name="The Broad Institute Genome Sequencing Center for Infectious Disease"/>
            <person name="Wu L."/>
            <person name="Ma J."/>
        </authorList>
    </citation>
    <scope>NUCLEOTIDE SEQUENCE [LARGE SCALE GENOMIC DNA]</scope>
    <source>
        <strain evidence="7 8">IBRC-M 10256</strain>
    </source>
</reference>
<dbReference type="InterPro" id="IPR052185">
    <property type="entry name" value="IPC_Synthase-Related"/>
</dbReference>
<feature type="transmembrane region" description="Helical" evidence="5">
    <location>
        <begin position="136"/>
        <end position="157"/>
    </location>
</feature>
<dbReference type="SUPFAM" id="SSF48317">
    <property type="entry name" value="Acid phosphatase/Vanadium-dependent haloperoxidase"/>
    <property type="match status" value="1"/>
</dbReference>
<feature type="domain" description="Phosphatidic acid phosphatase type 2/haloperoxidase" evidence="6">
    <location>
        <begin position="135"/>
        <end position="257"/>
    </location>
</feature>
<feature type="transmembrane region" description="Helical" evidence="5">
    <location>
        <begin position="190"/>
        <end position="207"/>
    </location>
</feature>
<dbReference type="AlphaFoldDB" id="A0ABD5NL21"/>
<dbReference type="Proteomes" id="UP001595846">
    <property type="component" value="Unassembled WGS sequence"/>
</dbReference>
<keyword evidence="8" id="KW-1185">Reference proteome</keyword>
<dbReference type="InterPro" id="IPR000326">
    <property type="entry name" value="PAP2/HPO"/>
</dbReference>
<dbReference type="SMART" id="SM00014">
    <property type="entry name" value="acidPPc"/>
    <property type="match status" value="1"/>
</dbReference>
<gene>
    <name evidence="7" type="ORF">ACFOUR_05120</name>
</gene>
<accession>A0ABD5NL21</accession>
<dbReference type="EMBL" id="JBHSAQ010000002">
    <property type="protein sequence ID" value="MFC3957753.1"/>
    <property type="molecule type" value="Genomic_DNA"/>
</dbReference>
<evidence type="ECO:0000256" key="1">
    <source>
        <dbReference type="ARBA" id="ARBA00004141"/>
    </source>
</evidence>
<dbReference type="CDD" id="cd03386">
    <property type="entry name" value="PAP2_Aur1_like"/>
    <property type="match status" value="1"/>
</dbReference>
<keyword evidence="3 5" id="KW-1133">Transmembrane helix</keyword>
<feature type="transmembrane region" description="Helical" evidence="5">
    <location>
        <begin position="242"/>
        <end position="260"/>
    </location>
</feature>
<evidence type="ECO:0000259" key="6">
    <source>
        <dbReference type="SMART" id="SM00014"/>
    </source>
</evidence>
<protein>
    <submittedName>
        <fullName evidence="7">Phosphatase PAP2 family protein</fullName>
    </submittedName>
</protein>
<keyword evidence="2 5" id="KW-0812">Transmembrane</keyword>
<dbReference type="GeneID" id="73903128"/>
<dbReference type="RefSeq" id="WP_256533979.1">
    <property type="nucleotide sequence ID" value="NZ_CP101824.1"/>
</dbReference>
<evidence type="ECO:0000256" key="2">
    <source>
        <dbReference type="ARBA" id="ARBA00022692"/>
    </source>
</evidence>
<dbReference type="Pfam" id="PF14378">
    <property type="entry name" value="PAP2_3"/>
    <property type="match status" value="1"/>
</dbReference>
<sequence>MALRTVLLVTVLLVSLGFVGTCAVCLDRSRVRHTVGTVRPRLRDIAPYVGVAAGFLLLKFLFSEHLVRLSMWIGWDVTDDIYALEGAFVASLQSVVPEAMIEPASILYMFGFPYLLATAPILYATLPSLRRLKELLIAYLLNYVVGGMLMYTLFVAYGPRNYLDSVQGLMYDFYPETQELTAAIADNTNVFPSLHTSLSVVVLLFAWRTRKQFPRWSVLSSLVASGVVFSTMYLGIHWVIDVVAGIVLALWSVVTAERVVDRVEGDRKRRTTDRDVAIGSDVDVGD</sequence>
<dbReference type="PANTHER" id="PTHR31310:SF7">
    <property type="entry name" value="PA-PHOSPHATASE RELATED-FAMILY PROTEIN DDB_G0268928"/>
    <property type="match status" value="1"/>
</dbReference>
<dbReference type="InterPro" id="IPR026841">
    <property type="entry name" value="Aur1/Ipt1"/>
</dbReference>
<dbReference type="Gene3D" id="1.20.144.10">
    <property type="entry name" value="Phosphatidic acid phosphatase type 2/haloperoxidase"/>
    <property type="match status" value="1"/>
</dbReference>